<dbReference type="Proteomes" id="UP000272706">
    <property type="component" value="Unassembled WGS sequence"/>
</dbReference>
<comment type="caution">
    <text evidence="4">The sequence shown here is derived from an EMBL/GenBank/DDBJ whole genome shotgun (WGS) entry which is preliminary data.</text>
</comment>
<name>A0A3A5JTP0_9HYPH</name>
<evidence type="ECO:0000259" key="3">
    <source>
        <dbReference type="PROSITE" id="PS51898"/>
    </source>
</evidence>
<dbReference type="SUPFAM" id="SSF56349">
    <property type="entry name" value="DNA breaking-rejoining enzymes"/>
    <property type="match status" value="1"/>
</dbReference>
<evidence type="ECO:0000313" key="4">
    <source>
        <dbReference type="EMBL" id="RJT19651.1"/>
    </source>
</evidence>
<evidence type="ECO:0000256" key="1">
    <source>
        <dbReference type="ARBA" id="ARBA00022908"/>
    </source>
</evidence>
<dbReference type="Gene3D" id="1.10.443.10">
    <property type="entry name" value="Intergrase catalytic core"/>
    <property type="match status" value="1"/>
</dbReference>
<evidence type="ECO:0000256" key="2">
    <source>
        <dbReference type="ARBA" id="ARBA00023172"/>
    </source>
</evidence>
<proteinExistence type="predicted"/>
<keyword evidence="2" id="KW-0233">DNA recombination</keyword>
<dbReference type="InterPro" id="IPR002104">
    <property type="entry name" value="Integrase_catalytic"/>
</dbReference>
<reference evidence="4 5" key="1">
    <citation type="submission" date="2018-09" db="EMBL/GenBank/DDBJ databases">
        <title>Mesorhizobium carmichaelinearum sp. nov. isolated from Carmichaelinea spp. root nodules in New Zealand.</title>
        <authorList>
            <person name="De Meyer S.E."/>
        </authorList>
    </citation>
    <scope>NUCLEOTIDE SEQUENCE [LARGE SCALE GENOMIC DNA]</scope>
    <source>
        <strain evidence="4 5">ICMP19557</strain>
    </source>
</reference>
<dbReference type="InterPro" id="IPR013762">
    <property type="entry name" value="Integrase-like_cat_sf"/>
</dbReference>
<gene>
    <name evidence="4" type="ORF">D3227_40260</name>
</gene>
<keyword evidence="1" id="KW-0229">DNA integration</keyword>
<keyword evidence="5" id="KW-1185">Reference proteome</keyword>
<dbReference type="AlphaFoldDB" id="A0A3A5JTP0"/>
<dbReference type="InterPro" id="IPR050090">
    <property type="entry name" value="Tyrosine_recombinase_XerCD"/>
</dbReference>
<evidence type="ECO:0000313" key="5">
    <source>
        <dbReference type="Proteomes" id="UP000272706"/>
    </source>
</evidence>
<protein>
    <submittedName>
        <fullName evidence="4">Integrase</fullName>
    </submittedName>
</protein>
<dbReference type="GO" id="GO:0015074">
    <property type="term" value="P:DNA integration"/>
    <property type="evidence" value="ECO:0007669"/>
    <property type="project" value="UniProtKB-KW"/>
</dbReference>
<dbReference type="OrthoDB" id="5464621at2"/>
<dbReference type="PANTHER" id="PTHR30349">
    <property type="entry name" value="PHAGE INTEGRASE-RELATED"/>
    <property type="match status" value="1"/>
</dbReference>
<dbReference type="PROSITE" id="PS51898">
    <property type="entry name" value="TYR_RECOMBINASE"/>
    <property type="match status" value="1"/>
</dbReference>
<dbReference type="GO" id="GO:0006310">
    <property type="term" value="P:DNA recombination"/>
    <property type="evidence" value="ECO:0007669"/>
    <property type="project" value="UniProtKB-KW"/>
</dbReference>
<dbReference type="GO" id="GO:0003677">
    <property type="term" value="F:DNA binding"/>
    <property type="evidence" value="ECO:0007669"/>
    <property type="project" value="InterPro"/>
</dbReference>
<dbReference type="CDD" id="cd00797">
    <property type="entry name" value="INT_RitB_C_like"/>
    <property type="match status" value="1"/>
</dbReference>
<dbReference type="PANTHER" id="PTHR30349:SF64">
    <property type="entry name" value="PROPHAGE INTEGRASE INTD-RELATED"/>
    <property type="match status" value="1"/>
</dbReference>
<dbReference type="EMBL" id="QZWZ01000148">
    <property type="protein sequence ID" value="RJT19651.1"/>
    <property type="molecule type" value="Genomic_DNA"/>
</dbReference>
<feature type="domain" description="Tyr recombinase" evidence="3">
    <location>
        <begin position="33"/>
        <end position="227"/>
    </location>
</feature>
<sequence>MGYVRVFARHRAAADPRTQIPPEGLLPFRPKRARPYLYSKEDIQRLLSAALEMPCQYTRCKLRPWTYYCLFGLLSVSGLRLGEARNLKLSDIDFDAAVLTIRGTKFGKSRLVPTRASTCAVLQDYLKRRRQLFTSQLANRLDVGDIHRTFYALSRQIGLRGATDSHGPRLHDIRHVFATNTLVRWYEAEQDPERLLPILSTYLGHVHVADTQWYLTGSPELMKEAMRRLERRWDDRT</sequence>
<dbReference type="InterPro" id="IPR011010">
    <property type="entry name" value="DNA_brk_join_enz"/>
</dbReference>
<dbReference type="Pfam" id="PF00589">
    <property type="entry name" value="Phage_integrase"/>
    <property type="match status" value="1"/>
</dbReference>
<accession>A0A3A5JTP0</accession>
<organism evidence="4 5">
    <name type="scientific">Mesorhizobium waimense</name>
    <dbReference type="NCBI Taxonomy" id="1300307"/>
    <lineage>
        <taxon>Bacteria</taxon>
        <taxon>Pseudomonadati</taxon>
        <taxon>Pseudomonadota</taxon>
        <taxon>Alphaproteobacteria</taxon>
        <taxon>Hyphomicrobiales</taxon>
        <taxon>Phyllobacteriaceae</taxon>
        <taxon>Mesorhizobium</taxon>
    </lineage>
</organism>